<evidence type="ECO:0000313" key="3">
    <source>
        <dbReference type="Proteomes" id="UP000287651"/>
    </source>
</evidence>
<comment type="caution">
    <text evidence="2">The sequence shown here is derived from an EMBL/GenBank/DDBJ whole genome shotgun (WGS) entry which is preliminary data.</text>
</comment>
<dbReference type="AlphaFoldDB" id="A0A426Y2Z1"/>
<evidence type="ECO:0000256" key="1">
    <source>
        <dbReference type="SAM" id="MobiDB-lite"/>
    </source>
</evidence>
<feature type="region of interest" description="Disordered" evidence="1">
    <location>
        <begin position="29"/>
        <end position="48"/>
    </location>
</feature>
<reference evidence="2 3" key="1">
    <citation type="journal article" date="2014" name="Agronomy (Basel)">
        <title>A Draft Genome Sequence for Ensete ventricosum, the Drought-Tolerant Tree Against Hunger.</title>
        <authorList>
            <person name="Harrison J."/>
            <person name="Moore K.A."/>
            <person name="Paszkiewicz K."/>
            <person name="Jones T."/>
            <person name="Grant M."/>
            <person name="Ambacheew D."/>
            <person name="Muzemil S."/>
            <person name="Studholme D.J."/>
        </authorList>
    </citation>
    <scope>NUCLEOTIDE SEQUENCE [LARGE SCALE GENOMIC DNA]</scope>
</reference>
<sequence length="69" mass="7033">MAETYGVRAAATVWGGGMGRHAALMGMGQAASCSGTSTSDSRSEADLVPRADVASSEVLSWPSIWSELG</sequence>
<gene>
    <name evidence="2" type="ORF">B296_00014368</name>
</gene>
<proteinExistence type="predicted"/>
<name>A0A426Y2Z1_ENSVE</name>
<evidence type="ECO:0000313" key="2">
    <source>
        <dbReference type="EMBL" id="RRT46123.1"/>
    </source>
</evidence>
<organism evidence="2 3">
    <name type="scientific">Ensete ventricosum</name>
    <name type="common">Abyssinian banana</name>
    <name type="synonym">Musa ensete</name>
    <dbReference type="NCBI Taxonomy" id="4639"/>
    <lineage>
        <taxon>Eukaryota</taxon>
        <taxon>Viridiplantae</taxon>
        <taxon>Streptophyta</taxon>
        <taxon>Embryophyta</taxon>
        <taxon>Tracheophyta</taxon>
        <taxon>Spermatophyta</taxon>
        <taxon>Magnoliopsida</taxon>
        <taxon>Liliopsida</taxon>
        <taxon>Zingiberales</taxon>
        <taxon>Musaceae</taxon>
        <taxon>Ensete</taxon>
    </lineage>
</organism>
<dbReference type="EMBL" id="AMZH03015396">
    <property type="protein sequence ID" value="RRT46123.1"/>
    <property type="molecule type" value="Genomic_DNA"/>
</dbReference>
<dbReference type="Proteomes" id="UP000287651">
    <property type="component" value="Unassembled WGS sequence"/>
</dbReference>
<accession>A0A426Y2Z1</accession>
<protein>
    <submittedName>
        <fullName evidence="2">Uncharacterized protein</fullName>
    </submittedName>
</protein>